<protein>
    <recommendedName>
        <fullName evidence="6">ABC transporter domain-containing protein</fullName>
    </recommendedName>
</protein>
<dbReference type="InterPro" id="IPR003593">
    <property type="entry name" value="AAA+_ATPase"/>
</dbReference>
<name>A0A381NDH6_9ZZZZ</name>
<proteinExistence type="inferred from homology"/>
<evidence type="ECO:0000256" key="2">
    <source>
        <dbReference type="ARBA" id="ARBA00022448"/>
    </source>
</evidence>
<gene>
    <name evidence="7" type="ORF">METZ01_LOCUS5469</name>
</gene>
<feature type="non-terminal residue" evidence="7">
    <location>
        <position position="1"/>
    </location>
</feature>
<dbReference type="InterPro" id="IPR052156">
    <property type="entry name" value="BCAA_Transport_ATP-bd_LivF"/>
</dbReference>
<comment type="similarity">
    <text evidence="1">Belongs to the ABC transporter superfamily.</text>
</comment>
<dbReference type="SMART" id="SM00382">
    <property type="entry name" value="AAA"/>
    <property type="match status" value="1"/>
</dbReference>
<sequence>VLEVSGLTTAYGEISALREANLSVGSGEVVGLIGPNGAGKSTLLNTVAGLLVPRVGRVEFKGRDVTGRPPEELLKAGLALVPERRRIFVDLSVEENLRIGGVTIPAAERGDLLDEMAELFPVLRDKWTTSAGYLSGGEAQQLAIGRALMSRPQLLMMDEPSLGLAPILVDAVFELIEALRAQGRTLLIVEQNASRMLEVADRAYVLRSGQMVAEGTGTELQSDKRLFDLFVGNRPSG</sequence>
<feature type="domain" description="ABC transporter" evidence="6">
    <location>
        <begin position="2"/>
        <end position="233"/>
    </location>
</feature>
<dbReference type="EMBL" id="UINC01000285">
    <property type="protein sequence ID" value="SUZ52615.1"/>
    <property type="molecule type" value="Genomic_DNA"/>
</dbReference>
<evidence type="ECO:0000256" key="1">
    <source>
        <dbReference type="ARBA" id="ARBA00005417"/>
    </source>
</evidence>
<accession>A0A381NDH6</accession>
<dbReference type="InterPro" id="IPR027417">
    <property type="entry name" value="P-loop_NTPase"/>
</dbReference>
<evidence type="ECO:0000259" key="6">
    <source>
        <dbReference type="PROSITE" id="PS50893"/>
    </source>
</evidence>
<evidence type="ECO:0000256" key="4">
    <source>
        <dbReference type="ARBA" id="ARBA00022840"/>
    </source>
</evidence>
<dbReference type="PROSITE" id="PS50893">
    <property type="entry name" value="ABC_TRANSPORTER_2"/>
    <property type="match status" value="1"/>
</dbReference>
<keyword evidence="4" id="KW-0067">ATP-binding</keyword>
<organism evidence="7">
    <name type="scientific">marine metagenome</name>
    <dbReference type="NCBI Taxonomy" id="408172"/>
    <lineage>
        <taxon>unclassified sequences</taxon>
        <taxon>metagenomes</taxon>
        <taxon>ecological metagenomes</taxon>
    </lineage>
</organism>
<dbReference type="GO" id="GO:0015658">
    <property type="term" value="F:branched-chain amino acid transmembrane transporter activity"/>
    <property type="evidence" value="ECO:0007669"/>
    <property type="project" value="TreeGrafter"/>
</dbReference>
<keyword evidence="5" id="KW-0029">Amino-acid transport</keyword>
<evidence type="ECO:0000256" key="3">
    <source>
        <dbReference type="ARBA" id="ARBA00022741"/>
    </source>
</evidence>
<dbReference type="SUPFAM" id="SSF52540">
    <property type="entry name" value="P-loop containing nucleoside triphosphate hydrolases"/>
    <property type="match status" value="1"/>
</dbReference>
<dbReference type="CDD" id="cd03224">
    <property type="entry name" value="ABC_TM1139_LivF_branched"/>
    <property type="match status" value="1"/>
</dbReference>
<dbReference type="InterPro" id="IPR003439">
    <property type="entry name" value="ABC_transporter-like_ATP-bd"/>
</dbReference>
<keyword evidence="2" id="KW-0813">Transport</keyword>
<dbReference type="GO" id="GO:0016887">
    <property type="term" value="F:ATP hydrolysis activity"/>
    <property type="evidence" value="ECO:0007669"/>
    <property type="project" value="InterPro"/>
</dbReference>
<dbReference type="GO" id="GO:0005524">
    <property type="term" value="F:ATP binding"/>
    <property type="evidence" value="ECO:0007669"/>
    <property type="project" value="UniProtKB-KW"/>
</dbReference>
<dbReference type="PANTHER" id="PTHR43820:SF4">
    <property type="entry name" value="HIGH-AFFINITY BRANCHED-CHAIN AMINO ACID TRANSPORT ATP-BINDING PROTEIN LIVF"/>
    <property type="match status" value="1"/>
</dbReference>
<dbReference type="PANTHER" id="PTHR43820">
    <property type="entry name" value="HIGH-AFFINITY BRANCHED-CHAIN AMINO ACID TRANSPORT ATP-BINDING PROTEIN LIVF"/>
    <property type="match status" value="1"/>
</dbReference>
<dbReference type="Pfam" id="PF00005">
    <property type="entry name" value="ABC_tran"/>
    <property type="match status" value="1"/>
</dbReference>
<reference evidence="7" key="1">
    <citation type="submission" date="2018-05" db="EMBL/GenBank/DDBJ databases">
        <authorList>
            <person name="Lanie J.A."/>
            <person name="Ng W.-L."/>
            <person name="Kazmierczak K.M."/>
            <person name="Andrzejewski T.M."/>
            <person name="Davidsen T.M."/>
            <person name="Wayne K.J."/>
            <person name="Tettelin H."/>
            <person name="Glass J.I."/>
            <person name="Rusch D."/>
            <person name="Podicherti R."/>
            <person name="Tsui H.-C.T."/>
            <person name="Winkler M.E."/>
        </authorList>
    </citation>
    <scope>NUCLEOTIDE SEQUENCE</scope>
</reference>
<dbReference type="AlphaFoldDB" id="A0A381NDH6"/>
<evidence type="ECO:0000313" key="7">
    <source>
        <dbReference type="EMBL" id="SUZ52615.1"/>
    </source>
</evidence>
<dbReference type="GO" id="GO:0015807">
    <property type="term" value="P:L-amino acid transport"/>
    <property type="evidence" value="ECO:0007669"/>
    <property type="project" value="TreeGrafter"/>
</dbReference>
<dbReference type="Gene3D" id="3.40.50.300">
    <property type="entry name" value="P-loop containing nucleotide triphosphate hydrolases"/>
    <property type="match status" value="1"/>
</dbReference>
<evidence type="ECO:0000256" key="5">
    <source>
        <dbReference type="ARBA" id="ARBA00022970"/>
    </source>
</evidence>
<keyword evidence="3" id="KW-0547">Nucleotide-binding</keyword>